<comment type="similarity">
    <text evidence="1 7">Belongs to the glycosyl hydrolase 43 family.</text>
</comment>
<keyword evidence="10" id="KW-1185">Reference proteome</keyword>
<dbReference type="Proteomes" id="UP000295479">
    <property type="component" value="Unassembled WGS sequence"/>
</dbReference>
<sequence>MKKQKSRWIVLSIFMYFSFIGIAQNPIIRNQYSADPSARVFGDRVYVYPSHDILATDGKGRKDWFCMEDYHVFSSDNLTDWTDHGMIVTQNKVPWVRPESYSMWAPDCIERNGKYYFYFPSTPNDNVGNGKGFNIGVAVADKPIGPFIPQDNPIKGVQGIDPNVFIDKDGQAYLYWSSGNIYGAKLKENMTELDSEVKTLGDLPSKGLKEGPYVFERKGIYYMTYPHVEDKIERLEYAISDNPLGPFKVMGAIMDESPTGCWTNHHSIIEFKNQWYLFYHHNDYSPTFDKARSVRADSLSFNLNGTIKKVIPTLRGIGITKAVSEIQIDRYSKISEKGISIDFIDPLDNFKGWKTQFSTSNAWVEYDSVDFGENSLKSVLIKAKSNTGGSIEVRNNGKDGVLIAEVKIPKSTHWQTITVPVKKFTTGIQNLYVVLMDNKKQVEIDWISFK</sequence>
<keyword evidence="4" id="KW-0119">Carbohydrate metabolism</keyword>
<dbReference type="AlphaFoldDB" id="A0A4R5CPK1"/>
<dbReference type="InterPro" id="IPR006710">
    <property type="entry name" value="Glyco_hydro_43"/>
</dbReference>
<dbReference type="InterPro" id="IPR005084">
    <property type="entry name" value="CBM6"/>
</dbReference>
<dbReference type="Gene3D" id="2.60.120.260">
    <property type="entry name" value="Galactose-binding domain-like"/>
    <property type="match status" value="1"/>
</dbReference>
<dbReference type="GO" id="GO:0045493">
    <property type="term" value="P:xylan catabolic process"/>
    <property type="evidence" value="ECO:0007669"/>
    <property type="project" value="UniProtKB-KW"/>
</dbReference>
<dbReference type="PANTHER" id="PTHR43772:SF2">
    <property type="entry name" value="PUTATIVE (AFU_ORTHOLOGUE AFUA_2G04480)-RELATED"/>
    <property type="match status" value="1"/>
</dbReference>
<keyword evidence="3 7" id="KW-0378">Hydrolase</keyword>
<dbReference type="InterPro" id="IPR023296">
    <property type="entry name" value="Glyco_hydro_beta-prop_sf"/>
</dbReference>
<keyword evidence="5 7" id="KW-0326">Glycosidase</keyword>
<keyword evidence="2" id="KW-0624">Polysaccharide degradation</keyword>
<name>A0A4R5CPK1_9FLAO</name>
<proteinExistence type="inferred from homology"/>
<dbReference type="Pfam" id="PF04616">
    <property type="entry name" value="Glyco_hydro_43"/>
    <property type="match status" value="1"/>
</dbReference>
<dbReference type="SUPFAM" id="SSF75005">
    <property type="entry name" value="Arabinanase/levansucrase/invertase"/>
    <property type="match status" value="1"/>
</dbReference>
<evidence type="ECO:0000256" key="6">
    <source>
        <dbReference type="PIRSR" id="PIRSR606710-2"/>
    </source>
</evidence>
<dbReference type="EMBL" id="SMFK01000001">
    <property type="protein sequence ID" value="TDD99502.1"/>
    <property type="molecule type" value="Genomic_DNA"/>
</dbReference>
<dbReference type="InterPro" id="IPR008979">
    <property type="entry name" value="Galactose-bd-like_sf"/>
</dbReference>
<keyword evidence="2" id="KW-0858">Xylan degradation</keyword>
<dbReference type="GO" id="GO:0004553">
    <property type="term" value="F:hydrolase activity, hydrolyzing O-glycosyl compounds"/>
    <property type="evidence" value="ECO:0007669"/>
    <property type="project" value="InterPro"/>
</dbReference>
<feature type="site" description="Important for catalytic activity, responsible for pKa modulation of the active site Glu and correct orientation of both the proton donor and substrate" evidence="6">
    <location>
        <position position="161"/>
    </location>
</feature>
<evidence type="ECO:0000256" key="3">
    <source>
        <dbReference type="ARBA" id="ARBA00022801"/>
    </source>
</evidence>
<dbReference type="CDD" id="cd08990">
    <property type="entry name" value="GH43_AXH_like"/>
    <property type="match status" value="1"/>
</dbReference>
<dbReference type="Gene3D" id="2.115.10.20">
    <property type="entry name" value="Glycosyl hydrolase domain, family 43"/>
    <property type="match status" value="1"/>
</dbReference>
<protein>
    <submittedName>
        <fullName evidence="9">Carbohydrate-binding protein</fullName>
    </submittedName>
</protein>
<dbReference type="Pfam" id="PF03422">
    <property type="entry name" value="CBM_6"/>
    <property type="match status" value="1"/>
</dbReference>
<reference evidence="9 10" key="1">
    <citation type="submission" date="2019-03" db="EMBL/GenBank/DDBJ databases">
        <title>Flavobacterium AR-3-4 sp. nov. isolated from arctic soil.</title>
        <authorList>
            <person name="Chaudhary D.K."/>
        </authorList>
    </citation>
    <scope>NUCLEOTIDE SEQUENCE [LARGE SCALE GENOMIC DNA]</scope>
    <source>
        <strain evidence="9 10">AR-3-4</strain>
    </source>
</reference>
<evidence type="ECO:0000256" key="1">
    <source>
        <dbReference type="ARBA" id="ARBA00009865"/>
    </source>
</evidence>
<dbReference type="GO" id="GO:0030246">
    <property type="term" value="F:carbohydrate binding"/>
    <property type="evidence" value="ECO:0007669"/>
    <property type="project" value="InterPro"/>
</dbReference>
<evidence type="ECO:0000313" key="10">
    <source>
        <dbReference type="Proteomes" id="UP000295479"/>
    </source>
</evidence>
<dbReference type="InterPro" id="IPR052176">
    <property type="entry name" value="Glycosyl_Hydrlase_43_Enz"/>
</dbReference>
<dbReference type="OrthoDB" id="9763933at2"/>
<dbReference type="SUPFAM" id="SSF49785">
    <property type="entry name" value="Galactose-binding domain-like"/>
    <property type="match status" value="1"/>
</dbReference>
<organism evidence="9 10">
    <name type="scientific">Flavobacterium cellulosilyticum</name>
    <dbReference type="NCBI Taxonomy" id="2541731"/>
    <lineage>
        <taxon>Bacteria</taxon>
        <taxon>Pseudomonadati</taxon>
        <taxon>Bacteroidota</taxon>
        <taxon>Flavobacteriia</taxon>
        <taxon>Flavobacteriales</taxon>
        <taxon>Flavobacteriaceae</taxon>
        <taxon>Flavobacterium</taxon>
    </lineage>
</organism>
<feature type="domain" description="CBM6" evidence="8">
    <location>
        <begin position="329"/>
        <end position="450"/>
    </location>
</feature>
<evidence type="ECO:0000256" key="4">
    <source>
        <dbReference type="ARBA" id="ARBA00023277"/>
    </source>
</evidence>
<accession>A0A4R5CPK1</accession>
<evidence type="ECO:0000313" key="9">
    <source>
        <dbReference type="EMBL" id="TDD99502.1"/>
    </source>
</evidence>
<evidence type="ECO:0000256" key="2">
    <source>
        <dbReference type="ARBA" id="ARBA00022651"/>
    </source>
</evidence>
<evidence type="ECO:0000256" key="7">
    <source>
        <dbReference type="RuleBase" id="RU361187"/>
    </source>
</evidence>
<comment type="caution">
    <text evidence="9">The sequence shown here is derived from an EMBL/GenBank/DDBJ whole genome shotgun (WGS) entry which is preliminary data.</text>
</comment>
<evidence type="ECO:0000256" key="5">
    <source>
        <dbReference type="ARBA" id="ARBA00023295"/>
    </source>
</evidence>
<dbReference type="PROSITE" id="PS51175">
    <property type="entry name" value="CBM6"/>
    <property type="match status" value="1"/>
</dbReference>
<evidence type="ECO:0000259" key="8">
    <source>
        <dbReference type="PROSITE" id="PS51175"/>
    </source>
</evidence>
<dbReference type="CDD" id="cd04084">
    <property type="entry name" value="CBM6_xylanase-like"/>
    <property type="match status" value="1"/>
</dbReference>
<dbReference type="RefSeq" id="WP_132000702.1">
    <property type="nucleotide sequence ID" value="NZ_SMFK01000001.1"/>
</dbReference>
<dbReference type="PANTHER" id="PTHR43772">
    <property type="entry name" value="ENDO-1,4-BETA-XYLANASE"/>
    <property type="match status" value="1"/>
</dbReference>
<gene>
    <name evidence="9" type="ORF">E0F76_01900</name>
</gene>